<dbReference type="InterPro" id="IPR025827">
    <property type="entry name" value="Zn_ribbon_recom_dom"/>
</dbReference>
<feature type="domain" description="Recombinase" evidence="7">
    <location>
        <begin position="159"/>
        <end position="266"/>
    </location>
</feature>
<dbReference type="CDD" id="cd00338">
    <property type="entry name" value="Ser_Recombinase"/>
    <property type="match status" value="1"/>
</dbReference>
<keyword evidence="2" id="KW-0238">DNA-binding</keyword>
<sequence>MKKAACYIRVSTDEQAEQGISIPAQKSRLLAYCQAQGWEVYDFFIDDGYSGKDLQRPGMQRMLTAAKNKHFNIVLVLKLDRLSRKQRDVLYLLEDIFEPNDIGFKSATESFDTTNAFGKASLGMMAVFAQLERDTIIERVRLAKKESAKQGRFLGGTAPYGYHYNHRQKRLEIDPVPAQIIKWIYQQYREGTHSYSTLAAQLELSGVPGPTNRAWNKQYVRKILTNPVYAGFVKHQGVLYVGAHAPIIEPAVWQEVQALVQCKGIGSVTNASLLSGIIWCGECGARMRTKNVWQNYPCTEPKRVIKYYVCYSQDGAAKHMVKNPGCRCGYKKAAEIEAKVIEQLQQYSFNHHFIVQVVEEILQRDDNKPALLQTISSVKKELVAINKKINKWYDAYEKEILEPEQLRVRINELNHKKKYTEQLLSTLEHQLTDDEEINSRQIVSMISDFAKIWAEATAAEQHEIVINLVKKVTVFADNTVELEFN</sequence>
<dbReference type="KEGG" id="dfg:B0537_14550"/>
<dbReference type="Gene3D" id="3.40.50.1390">
    <property type="entry name" value="Resolvase, N-terminal catalytic domain"/>
    <property type="match status" value="1"/>
</dbReference>
<keyword evidence="1" id="KW-0229">DNA integration</keyword>
<dbReference type="GO" id="GO:0015074">
    <property type="term" value="P:DNA integration"/>
    <property type="evidence" value="ECO:0007669"/>
    <property type="project" value="UniProtKB-KW"/>
</dbReference>
<name>A0A1S6IZJ0_9FIRM</name>
<dbReference type="PANTHER" id="PTHR30461">
    <property type="entry name" value="DNA-INVERTASE FROM LAMBDOID PROPHAGE"/>
    <property type="match status" value="1"/>
</dbReference>
<dbReference type="PANTHER" id="PTHR30461:SF23">
    <property type="entry name" value="DNA RECOMBINASE-RELATED"/>
    <property type="match status" value="1"/>
</dbReference>
<reference evidence="8 9" key="1">
    <citation type="journal article" date="2016" name="Int. J. Syst. Evol. Microbiol.">
        <title>Desulfotomaculum ferrireducens sp. nov., a moderately thermophilic sulfate-reducing and dissimilatory Fe(III)-reducing bacterium isolated from compost.</title>
        <authorList>
            <person name="Yang G."/>
            <person name="Guo J."/>
            <person name="Zhuang L."/>
            <person name="Yuan Y."/>
            <person name="Zhou S."/>
        </authorList>
    </citation>
    <scope>NUCLEOTIDE SEQUENCE [LARGE SCALE GENOMIC DNA]</scope>
    <source>
        <strain evidence="8 9">GSS09</strain>
    </source>
</reference>
<evidence type="ECO:0000313" key="9">
    <source>
        <dbReference type="Proteomes" id="UP000189464"/>
    </source>
</evidence>
<organism evidence="8 9">
    <name type="scientific">Desulforamulus ferrireducens</name>
    <dbReference type="NCBI Taxonomy" id="1833852"/>
    <lineage>
        <taxon>Bacteria</taxon>
        <taxon>Bacillati</taxon>
        <taxon>Bacillota</taxon>
        <taxon>Clostridia</taxon>
        <taxon>Eubacteriales</taxon>
        <taxon>Peptococcaceae</taxon>
        <taxon>Desulforamulus</taxon>
    </lineage>
</organism>
<proteinExistence type="predicted"/>
<accession>A0A1S6IZJ0</accession>
<dbReference type="Pfam" id="PF13408">
    <property type="entry name" value="Zn_ribbon_recom"/>
    <property type="match status" value="1"/>
</dbReference>
<dbReference type="Pfam" id="PF07508">
    <property type="entry name" value="Recombinase"/>
    <property type="match status" value="1"/>
</dbReference>
<dbReference type="InterPro" id="IPR006119">
    <property type="entry name" value="Resolv_N"/>
</dbReference>
<evidence type="ECO:0000256" key="1">
    <source>
        <dbReference type="ARBA" id="ARBA00022908"/>
    </source>
</evidence>
<feature type="domain" description="Resolvase/invertase-type recombinase catalytic" evidence="6">
    <location>
        <begin position="3"/>
        <end position="151"/>
    </location>
</feature>
<evidence type="ECO:0000256" key="2">
    <source>
        <dbReference type="ARBA" id="ARBA00023125"/>
    </source>
</evidence>
<dbReference type="SUPFAM" id="SSF53041">
    <property type="entry name" value="Resolvase-like"/>
    <property type="match status" value="1"/>
</dbReference>
<dbReference type="InterPro" id="IPR038109">
    <property type="entry name" value="DNA_bind_recomb_sf"/>
</dbReference>
<dbReference type="Gene3D" id="3.90.1750.20">
    <property type="entry name" value="Putative Large Serine Recombinase, Chain B, Domain 2"/>
    <property type="match status" value="1"/>
</dbReference>
<dbReference type="SMART" id="SM00857">
    <property type="entry name" value="Resolvase"/>
    <property type="match status" value="1"/>
</dbReference>
<dbReference type="PROSITE" id="PS51736">
    <property type="entry name" value="RECOMBINASES_3"/>
    <property type="match status" value="1"/>
</dbReference>
<keyword evidence="3" id="KW-0233">DNA recombination</keyword>
<dbReference type="Proteomes" id="UP000189464">
    <property type="component" value="Chromosome"/>
</dbReference>
<evidence type="ECO:0000256" key="5">
    <source>
        <dbReference type="PROSITE-ProRule" id="PRU10137"/>
    </source>
</evidence>
<dbReference type="EMBL" id="CP019698">
    <property type="protein sequence ID" value="AQS60191.1"/>
    <property type="molecule type" value="Genomic_DNA"/>
</dbReference>
<evidence type="ECO:0000259" key="6">
    <source>
        <dbReference type="PROSITE" id="PS51736"/>
    </source>
</evidence>
<dbReference type="GO" id="GO:0000150">
    <property type="term" value="F:DNA strand exchange activity"/>
    <property type="evidence" value="ECO:0007669"/>
    <property type="project" value="InterPro"/>
</dbReference>
<dbReference type="InterPro" id="IPR011109">
    <property type="entry name" value="DNA_bind_recombinase_dom"/>
</dbReference>
<evidence type="ECO:0008006" key="10">
    <source>
        <dbReference type="Google" id="ProtNLM"/>
    </source>
</evidence>
<dbReference type="RefSeq" id="WP_159438673.1">
    <property type="nucleotide sequence ID" value="NZ_CP019698.1"/>
</dbReference>
<evidence type="ECO:0000256" key="3">
    <source>
        <dbReference type="ARBA" id="ARBA00023172"/>
    </source>
</evidence>
<evidence type="ECO:0000313" key="8">
    <source>
        <dbReference type="EMBL" id="AQS60191.1"/>
    </source>
</evidence>
<dbReference type="Pfam" id="PF00239">
    <property type="entry name" value="Resolvase"/>
    <property type="match status" value="1"/>
</dbReference>
<dbReference type="PROSITE" id="PS00397">
    <property type="entry name" value="RECOMBINASES_1"/>
    <property type="match status" value="1"/>
</dbReference>
<evidence type="ECO:0000259" key="7">
    <source>
        <dbReference type="PROSITE" id="PS51737"/>
    </source>
</evidence>
<dbReference type="InterPro" id="IPR050639">
    <property type="entry name" value="SSR_resolvase"/>
</dbReference>
<dbReference type="AlphaFoldDB" id="A0A1S6IZJ0"/>
<protein>
    <recommendedName>
        <fullName evidence="10">Resolvase</fullName>
    </recommendedName>
</protein>
<gene>
    <name evidence="8" type="ORF">B0537_14550</name>
</gene>
<keyword evidence="9" id="KW-1185">Reference proteome</keyword>
<feature type="active site" description="O-(5'-phospho-DNA)-serine intermediate" evidence="4 5">
    <location>
        <position position="11"/>
    </location>
</feature>
<dbReference type="GO" id="GO:0003677">
    <property type="term" value="F:DNA binding"/>
    <property type="evidence" value="ECO:0007669"/>
    <property type="project" value="UniProtKB-KW"/>
</dbReference>
<dbReference type="InterPro" id="IPR036162">
    <property type="entry name" value="Resolvase-like_N_sf"/>
</dbReference>
<dbReference type="OrthoDB" id="1094757at2"/>
<evidence type="ECO:0000256" key="4">
    <source>
        <dbReference type="PIRSR" id="PIRSR606118-50"/>
    </source>
</evidence>
<dbReference type="InterPro" id="IPR006118">
    <property type="entry name" value="Recombinase_CS"/>
</dbReference>
<dbReference type="PROSITE" id="PS51737">
    <property type="entry name" value="RECOMBINASE_DNA_BIND"/>
    <property type="match status" value="1"/>
</dbReference>